<dbReference type="AlphaFoldDB" id="A0A9K3D9V4"/>
<proteinExistence type="predicted"/>
<name>A0A9K3D9V4_9EUKA</name>
<evidence type="ECO:0000256" key="1">
    <source>
        <dbReference type="SAM" id="SignalP"/>
    </source>
</evidence>
<keyword evidence="3" id="KW-1185">Reference proteome</keyword>
<evidence type="ECO:0000313" key="2">
    <source>
        <dbReference type="EMBL" id="GIQ91576.1"/>
    </source>
</evidence>
<organism evidence="2 3">
    <name type="scientific">Kipferlia bialata</name>
    <dbReference type="NCBI Taxonomy" id="797122"/>
    <lineage>
        <taxon>Eukaryota</taxon>
        <taxon>Metamonada</taxon>
        <taxon>Carpediemonas-like organisms</taxon>
        <taxon>Kipferlia</taxon>
    </lineage>
</organism>
<protein>
    <submittedName>
        <fullName evidence="2">Uncharacterized protein</fullName>
    </submittedName>
</protein>
<evidence type="ECO:0000313" key="3">
    <source>
        <dbReference type="Proteomes" id="UP000265618"/>
    </source>
</evidence>
<dbReference type="EMBL" id="BDIP01007972">
    <property type="protein sequence ID" value="GIQ91576.1"/>
    <property type="molecule type" value="Genomic_DNA"/>
</dbReference>
<feature type="chain" id="PRO_5039936186" evidence="1">
    <location>
        <begin position="20"/>
        <end position="74"/>
    </location>
</feature>
<accession>A0A9K3D9V4</accession>
<gene>
    <name evidence="2" type="ORF">KIPB_014904</name>
</gene>
<dbReference type="Proteomes" id="UP000265618">
    <property type="component" value="Unassembled WGS sequence"/>
</dbReference>
<comment type="caution">
    <text evidence="2">The sequence shown here is derived from an EMBL/GenBank/DDBJ whole genome shotgun (WGS) entry which is preliminary data.</text>
</comment>
<keyword evidence="1" id="KW-0732">Signal</keyword>
<feature type="signal peptide" evidence="1">
    <location>
        <begin position="1"/>
        <end position="19"/>
    </location>
</feature>
<reference evidence="2 3" key="1">
    <citation type="journal article" date="2018" name="PLoS ONE">
        <title>The draft genome of Kipferlia bialata reveals reductive genome evolution in fornicate parasites.</title>
        <authorList>
            <person name="Tanifuji G."/>
            <person name="Takabayashi S."/>
            <person name="Kume K."/>
            <person name="Takagi M."/>
            <person name="Nakayama T."/>
            <person name="Kamikawa R."/>
            <person name="Inagaki Y."/>
            <person name="Hashimoto T."/>
        </authorList>
    </citation>
    <scope>NUCLEOTIDE SEQUENCE [LARGE SCALE GENOMIC DNA]</scope>
    <source>
        <strain evidence="2">NY0173</strain>
    </source>
</reference>
<sequence>MHMCSGVLCVCALVALVAAQTVYIEETSEQYGHYMTPLPSPAIMDAPLETDWVDIHLNTTDTYHEIVGFGGAFT</sequence>
<feature type="non-terminal residue" evidence="2">
    <location>
        <position position="1"/>
    </location>
</feature>